<keyword evidence="3" id="KW-1185">Reference proteome</keyword>
<accession>A0A1H4HSJ7</accession>
<sequence>MASEVDICNLALAHLGDRATVSSISPPEGSAQAEHCARFYPIARDMVLEAHEWGFATKRANLALLTDTPPPGFQFVYQMPVDCRNIIDLIDPNAPTFFPIDERCGHWQDDAFTMPAVPYELEARGDGTAVFYTNLENAIIRYVASVTDTTKFSAQVVDTIAWLLAAYLAGPVIKGDAGATMAGACMKAYQISLAQARTNDANNRRRSISQSQRPAPWLQNR</sequence>
<evidence type="ECO:0000256" key="1">
    <source>
        <dbReference type="SAM" id="MobiDB-lite"/>
    </source>
</evidence>
<evidence type="ECO:0000313" key="2">
    <source>
        <dbReference type="EMBL" id="SEB24794.1"/>
    </source>
</evidence>
<dbReference type="OrthoDB" id="7278537at2"/>
<gene>
    <name evidence="2" type="ORF">SAMN05192564_11540</name>
</gene>
<feature type="region of interest" description="Disordered" evidence="1">
    <location>
        <begin position="200"/>
        <end position="221"/>
    </location>
</feature>
<dbReference type="AlphaFoldDB" id="A0A1H4HSJ7"/>
<organism evidence="2 3">
    <name type="scientific">Paraburkholderia sartisoli</name>
    <dbReference type="NCBI Taxonomy" id="83784"/>
    <lineage>
        <taxon>Bacteria</taxon>
        <taxon>Pseudomonadati</taxon>
        <taxon>Pseudomonadota</taxon>
        <taxon>Betaproteobacteria</taxon>
        <taxon>Burkholderiales</taxon>
        <taxon>Burkholderiaceae</taxon>
        <taxon>Paraburkholderia</taxon>
    </lineage>
</organism>
<dbReference type="STRING" id="83784.SAMN05192564_11540"/>
<protein>
    <submittedName>
        <fullName evidence="2">Uncharacterized protein</fullName>
    </submittedName>
</protein>
<dbReference type="Proteomes" id="UP000198638">
    <property type="component" value="Unassembled WGS sequence"/>
</dbReference>
<evidence type="ECO:0000313" key="3">
    <source>
        <dbReference type="Proteomes" id="UP000198638"/>
    </source>
</evidence>
<reference evidence="3" key="1">
    <citation type="submission" date="2016-10" db="EMBL/GenBank/DDBJ databases">
        <authorList>
            <person name="Varghese N."/>
            <person name="Submissions S."/>
        </authorList>
    </citation>
    <scope>NUCLEOTIDE SEQUENCE [LARGE SCALE GENOMIC DNA]</scope>
    <source>
        <strain evidence="3">LMG 24000</strain>
    </source>
</reference>
<dbReference type="EMBL" id="FNRQ01000015">
    <property type="protein sequence ID" value="SEB24794.1"/>
    <property type="molecule type" value="Genomic_DNA"/>
</dbReference>
<name>A0A1H4HSJ7_9BURK</name>
<proteinExistence type="predicted"/>
<dbReference type="RefSeq" id="WP_090538210.1">
    <property type="nucleotide sequence ID" value="NZ_FNRQ01000015.1"/>
</dbReference>